<sequence>MATLGREFAWRDSPEEFSSLVVTGCPRLDRTVFDQFGVDDDGPDSVVDIGSDQAHLRWVDTHDVIASLTPVGADGPAESAGPVATSSKVHGAGDAPAPAVVVTPHHRDDLLGVPASAAPSTVPGTPRHRSRLRAGTVFPQVAPVVLNQHHRS</sequence>
<feature type="region of interest" description="Disordered" evidence="1">
    <location>
        <begin position="70"/>
        <end position="98"/>
    </location>
</feature>
<dbReference type="Proteomes" id="UP001499938">
    <property type="component" value="Unassembled WGS sequence"/>
</dbReference>
<proteinExistence type="predicted"/>
<protein>
    <submittedName>
        <fullName evidence="2">Uncharacterized protein</fullName>
    </submittedName>
</protein>
<organism evidence="2 3">
    <name type="scientific">Nostocoides veronense</name>
    <dbReference type="NCBI Taxonomy" id="330836"/>
    <lineage>
        <taxon>Bacteria</taxon>
        <taxon>Bacillati</taxon>
        <taxon>Actinomycetota</taxon>
        <taxon>Actinomycetes</taxon>
        <taxon>Micrococcales</taxon>
        <taxon>Intrasporangiaceae</taxon>
        <taxon>Nostocoides</taxon>
    </lineage>
</organism>
<evidence type="ECO:0000313" key="3">
    <source>
        <dbReference type="Proteomes" id="UP001499938"/>
    </source>
</evidence>
<evidence type="ECO:0000313" key="2">
    <source>
        <dbReference type="EMBL" id="GAA1786631.1"/>
    </source>
</evidence>
<reference evidence="3" key="1">
    <citation type="journal article" date="2019" name="Int. J. Syst. Evol. Microbiol.">
        <title>The Global Catalogue of Microorganisms (GCM) 10K type strain sequencing project: providing services to taxonomists for standard genome sequencing and annotation.</title>
        <authorList>
            <consortium name="The Broad Institute Genomics Platform"/>
            <consortium name="The Broad Institute Genome Sequencing Center for Infectious Disease"/>
            <person name="Wu L."/>
            <person name="Ma J."/>
        </authorList>
    </citation>
    <scope>NUCLEOTIDE SEQUENCE [LARGE SCALE GENOMIC DNA]</scope>
    <source>
        <strain evidence="3">JCM 15592</strain>
    </source>
</reference>
<evidence type="ECO:0000256" key="1">
    <source>
        <dbReference type="SAM" id="MobiDB-lite"/>
    </source>
</evidence>
<dbReference type="EMBL" id="BAAAPO010000016">
    <property type="protein sequence ID" value="GAA1786631.1"/>
    <property type="molecule type" value="Genomic_DNA"/>
</dbReference>
<keyword evidence="3" id="KW-1185">Reference proteome</keyword>
<comment type="caution">
    <text evidence="2">The sequence shown here is derived from an EMBL/GenBank/DDBJ whole genome shotgun (WGS) entry which is preliminary data.</text>
</comment>
<gene>
    <name evidence="2" type="ORF">GCM10009811_09570</name>
</gene>
<name>A0ABP4XKK6_9MICO</name>
<accession>A0ABP4XKK6</accession>
<feature type="compositionally biased region" description="Low complexity" evidence="1">
    <location>
        <begin position="89"/>
        <end position="98"/>
    </location>
</feature>